<organism evidence="6 8">
    <name type="scientific">Bacillus canaveralius</name>
    <dbReference type="NCBI Taxonomy" id="1403243"/>
    <lineage>
        <taxon>Bacteria</taxon>
        <taxon>Bacillati</taxon>
        <taxon>Bacillota</taxon>
        <taxon>Bacilli</taxon>
        <taxon>Bacillales</taxon>
        <taxon>Bacillaceae</taxon>
        <taxon>Bacillus</taxon>
    </lineage>
</organism>
<comment type="similarity">
    <text evidence="1">Belongs to the iron-containing alcohol dehydrogenase family.</text>
</comment>
<dbReference type="AlphaFoldDB" id="A0A2N5GKD5"/>
<keyword evidence="2" id="KW-0560">Oxidoreductase</keyword>
<dbReference type="Pfam" id="PF25137">
    <property type="entry name" value="ADH_Fe_C"/>
    <property type="match status" value="1"/>
</dbReference>
<dbReference type="PANTHER" id="PTHR11496:SF102">
    <property type="entry name" value="ALCOHOL DEHYDROGENASE 4"/>
    <property type="match status" value="1"/>
</dbReference>
<dbReference type="CDD" id="cd08551">
    <property type="entry name" value="Fe-ADH"/>
    <property type="match status" value="1"/>
</dbReference>
<dbReference type="Proteomes" id="UP000235114">
    <property type="component" value="Unassembled WGS sequence"/>
</dbReference>
<dbReference type="RefSeq" id="WP_101577975.1">
    <property type="nucleotide sequence ID" value="NZ_PGVA01000029.1"/>
</dbReference>
<dbReference type="OrthoDB" id="9815791at2"/>
<dbReference type="InterPro" id="IPR001670">
    <property type="entry name" value="ADH_Fe/GldA"/>
</dbReference>
<keyword evidence="3" id="KW-0520">NAD</keyword>
<feature type="domain" description="Alcohol dehydrogenase iron-type/glycerol dehydrogenase GldA" evidence="4">
    <location>
        <begin position="10"/>
        <end position="176"/>
    </location>
</feature>
<evidence type="ECO:0000259" key="5">
    <source>
        <dbReference type="Pfam" id="PF25137"/>
    </source>
</evidence>
<reference evidence="6 8" key="1">
    <citation type="submission" date="2017-11" db="EMBL/GenBank/DDBJ databases">
        <title>Comparitive Functional Genomics of Dry Heat Resistant strains isolated from the Viking Spacecraft.</title>
        <authorList>
            <person name="Seuylemezian A."/>
            <person name="Cooper K."/>
            <person name="Vaishampayan P."/>
        </authorList>
    </citation>
    <scope>NUCLEOTIDE SEQUENCE [LARGE SCALE GENOMIC DNA]</scope>
    <source>
        <strain evidence="6 8">M4.6</strain>
    </source>
</reference>
<dbReference type="EMBL" id="PGVD01000043">
    <property type="protein sequence ID" value="PLR94996.1"/>
    <property type="molecule type" value="Genomic_DNA"/>
</dbReference>
<dbReference type="InterPro" id="IPR056798">
    <property type="entry name" value="ADH_Fe_C"/>
</dbReference>
<dbReference type="FunFam" id="3.40.50.1970:FF:000003">
    <property type="entry name" value="Alcohol dehydrogenase, iron-containing"/>
    <property type="match status" value="1"/>
</dbReference>
<feature type="domain" description="Fe-containing alcohol dehydrogenase-like C-terminal" evidence="5">
    <location>
        <begin position="189"/>
        <end position="383"/>
    </location>
</feature>
<evidence type="ECO:0000256" key="3">
    <source>
        <dbReference type="ARBA" id="ARBA00023027"/>
    </source>
</evidence>
<dbReference type="InterPro" id="IPR018211">
    <property type="entry name" value="ADH_Fe_CS"/>
</dbReference>
<dbReference type="SUPFAM" id="SSF56796">
    <property type="entry name" value="Dehydroquinate synthase-like"/>
    <property type="match status" value="1"/>
</dbReference>
<dbReference type="EMBL" id="PGVA01000029">
    <property type="protein sequence ID" value="PLR81842.1"/>
    <property type="molecule type" value="Genomic_DNA"/>
</dbReference>
<evidence type="ECO:0000313" key="8">
    <source>
        <dbReference type="Proteomes" id="UP000234951"/>
    </source>
</evidence>
<dbReference type="InterPro" id="IPR039697">
    <property type="entry name" value="Alcohol_dehydrogenase_Fe"/>
</dbReference>
<evidence type="ECO:0000256" key="2">
    <source>
        <dbReference type="ARBA" id="ARBA00023002"/>
    </source>
</evidence>
<evidence type="ECO:0000313" key="6">
    <source>
        <dbReference type="EMBL" id="PLR81842.1"/>
    </source>
</evidence>
<dbReference type="Proteomes" id="UP000234951">
    <property type="component" value="Unassembled WGS sequence"/>
</dbReference>
<reference evidence="7 9" key="2">
    <citation type="submission" date="2017-12" db="EMBL/GenBank/DDBJ databases">
        <title>Comparative Functional Genomics of Dry Heat Resistant strains isolated from the Viking Spacecraft.</title>
        <authorList>
            <person name="Seuylemezian A."/>
            <person name="Cooper K."/>
            <person name="Vaishampayan P."/>
        </authorList>
    </citation>
    <scope>NUCLEOTIDE SEQUENCE [LARGE SCALE GENOMIC DNA]</scope>
    <source>
        <strain evidence="7 9">ATCC 29669</strain>
    </source>
</reference>
<evidence type="ECO:0000313" key="9">
    <source>
        <dbReference type="Proteomes" id="UP000235114"/>
    </source>
</evidence>
<dbReference type="Pfam" id="PF00465">
    <property type="entry name" value="Fe-ADH"/>
    <property type="match status" value="1"/>
</dbReference>
<proteinExistence type="inferred from homology"/>
<dbReference type="GO" id="GO:0004022">
    <property type="term" value="F:alcohol dehydrogenase (NAD+) activity"/>
    <property type="evidence" value="ECO:0007669"/>
    <property type="project" value="TreeGrafter"/>
</dbReference>
<evidence type="ECO:0000256" key="1">
    <source>
        <dbReference type="ARBA" id="ARBA00007358"/>
    </source>
</evidence>
<gene>
    <name evidence="6" type="ORF">CU635_13870</name>
    <name evidence="7" type="ORF">CVD25_15345</name>
</gene>
<dbReference type="GO" id="GO:0046872">
    <property type="term" value="F:metal ion binding"/>
    <property type="evidence" value="ECO:0007669"/>
    <property type="project" value="InterPro"/>
</dbReference>
<protein>
    <submittedName>
        <fullName evidence="6">Alcohol dehydrogenase</fullName>
    </submittedName>
</protein>
<dbReference type="PROSITE" id="PS00913">
    <property type="entry name" value="ADH_IRON_1"/>
    <property type="match status" value="1"/>
</dbReference>
<name>A0A2N5GKD5_9BACI</name>
<dbReference type="PANTHER" id="PTHR11496">
    <property type="entry name" value="ALCOHOL DEHYDROGENASE"/>
    <property type="match status" value="1"/>
</dbReference>
<dbReference type="Gene3D" id="1.20.1090.10">
    <property type="entry name" value="Dehydroquinate synthase-like - alpha domain"/>
    <property type="match status" value="1"/>
</dbReference>
<evidence type="ECO:0000259" key="4">
    <source>
        <dbReference type="Pfam" id="PF00465"/>
    </source>
</evidence>
<keyword evidence="9" id="KW-1185">Reference proteome</keyword>
<accession>A0A2N5GKD5</accession>
<dbReference type="Gene3D" id="3.40.50.1970">
    <property type="match status" value="1"/>
</dbReference>
<comment type="caution">
    <text evidence="6">The sequence shown here is derived from an EMBL/GenBank/DDBJ whole genome shotgun (WGS) entry which is preliminary data.</text>
</comment>
<evidence type="ECO:0000313" key="7">
    <source>
        <dbReference type="EMBL" id="PLR94996.1"/>
    </source>
</evidence>
<sequence>MLNQYNLKMPKNVFAGPEAMQNLKTIIKDGVAKITIFTGKDILKLGLLNELISIIENNHIEYEILSDIPSEPSYTQAQEVVDKFKALNSDFIIGVGGGSVMDIAKLASVLSTGDYTVKDLLDNPLLAKKQVTSLMIPTTAGTGSEATPNSIVGVPEKNLKVGIVNGELIADHVILDSSMIKNLPKSIAAATGIDALAHAIECFTSKKANPISDTFALEALDLILNNIIEACSNPDALEAKRNMLLGSFYGGVAITCSGTTAVHALSYPLGGKYHIAHGVSNAILLTPVMKFNEPVIKDLLAKAYDRVAKEPNKELTVDEKSKYIIDLLENIVTTLEIPTSLKAFNVPEEDLEGLVEAGMQVQRLLVNNMREVTPEDARKIYLEIM</sequence>